<dbReference type="NCBIfam" id="NF033779">
    <property type="entry name" value="Tim44_TimA_adap"/>
    <property type="match status" value="1"/>
</dbReference>
<dbReference type="Pfam" id="PF04280">
    <property type="entry name" value="Tim44"/>
    <property type="match status" value="1"/>
</dbReference>
<evidence type="ECO:0000259" key="3">
    <source>
        <dbReference type="SMART" id="SM00978"/>
    </source>
</evidence>
<keyword evidence="5" id="KW-1185">Reference proteome</keyword>
<name>A0A328AFS7_9CAUL</name>
<dbReference type="Proteomes" id="UP000249254">
    <property type="component" value="Unassembled WGS sequence"/>
</dbReference>
<accession>A0A328AFS7</accession>
<feature type="transmembrane region" description="Helical" evidence="2">
    <location>
        <begin position="6"/>
        <end position="24"/>
    </location>
</feature>
<organism evidence="4 5">
    <name type="scientific">Phenylobacterium soli</name>
    <dbReference type="NCBI Taxonomy" id="2170551"/>
    <lineage>
        <taxon>Bacteria</taxon>
        <taxon>Pseudomonadati</taxon>
        <taxon>Pseudomonadota</taxon>
        <taxon>Alphaproteobacteria</taxon>
        <taxon>Caulobacterales</taxon>
        <taxon>Caulobacteraceae</taxon>
        <taxon>Phenylobacterium</taxon>
    </lineage>
</organism>
<evidence type="ECO:0000256" key="2">
    <source>
        <dbReference type="SAM" id="Phobius"/>
    </source>
</evidence>
<feature type="region of interest" description="Disordered" evidence="1">
    <location>
        <begin position="30"/>
        <end position="53"/>
    </location>
</feature>
<dbReference type="OrthoDB" id="9798618at2"/>
<dbReference type="EMBL" id="QFYQ01000001">
    <property type="protein sequence ID" value="RAK53602.1"/>
    <property type="molecule type" value="Genomic_DNA"/>
</dbReference>
<dbReference type="InterPro" id="IPR032710">
    <property type="entry name" value="NTF2-like_dom_sf"/>
</dbReference>
<dbReference type="SUPFAM" id="SSF54427">
    <property type="entry name" value="NTF2-like"/>
    <property type="match status" value="1"/>
</dbReference>
<comment type="caution">
    <text evidence="4">The sequence shown here is derived from an EMBL/GenBank/DDBJ whole genome shotgun (WGS) entry which is preliminary data.</text>
</comment>
<gene>
    <name evidence="4" type="ORF">DJ017_03195</name>
</gene>
<dbReference type="Gene3D" id="3.10.450.240">
    <property type="match status" value="1"/>
</dbReference>
<dbReference type="SMART" id="SM00978">
    <property type="entry name" value="Tim44"/>
    <property type="match status" value="1"/>
</dbReference>
<keyword evidence="2" id="KW-0472">Membrane</keyword>
<dbReference type="InterPro" id="IPR007379">
    <property type="entry name" value="Tim44-like_dom"/>
</dbReference>
<dbReference type="AlphaFoldDB" id="A0A328AFS7"/>
<feature type="domain" description="Tim44-like" evidence="3">
    <location>
        <begin position="60"/>
        <end position="202"/>
    </location>
</feature>
<dbReference type="NCBIfam" id="NF033778">
    <property type="entry name" value="trans_TimA"/>
    <property type="match status" value="1"/>
</dbReference>
<evidence type="ECO:0000313" key="5">
    <source>
        <dbReference type="Proteomes" id="UP000249254"/>
    </source>
</evidence>
<keyword evidence="2" id="KW-0812">Transmembrane</keyword>
<evidence type="ECO:0000313" key="4">
    <source>
        <dbReference type="EMBL" id="RAK53602.1"/>
    </source>
</evidence>
<evidence type="ECO:0000256" key="1">
    <source>
        <dbReference type="SAM" id="MobiDB-lite"/>
    </source>
</evidence>
<reference evidence="5" key="1">
    <citation type="submission" date="2018-05" db="EMBL/GenBank/DDBJ databases">
        <authorList>
            <person name="Li X."/>
        </authorList>
    </citation>
    <scope>NUCLEOTIDE SEQUENCE [LARGE SCALE GENOMIC DNA]</scope>
    <source>
        <strain evidence="5">LX32</strain>
    </source>
</reference>
<keyword evidence="2" id="KW-1133">Transmembrane helix</keyword>
<dbReference type="RefSeq" id="WP_111527354.1">
    <property type="nucleotide sequence ID" value="NZ_JBHRSG010000005.1"/>
</dbReference>
<protein>
    <submittedName>
        <fullName evidence="4">Preprotein translocase subunit Tim44</fullName>
    </submittedName>
</protein>
<sequence length="205" mass="22353">MPVLELIIFAGLAVLILYQLYSVLGRRVGRQPEDTPATEAARSGVRPAERPMEQVEEGVTLTGLAAVKARDPGFDVGHFLAGAKSAYEMIVKAFSEGDRATLKNLLSAPVMASFDAAIAAREAEGRTETVEFLHTPRADLEKAELAAGDLAQMTVRFLAEFRARSKGPEGEAVDDRRTAELWTFERSLKSRDPNWTLIHVDAAEA</sequence>
<proteinExistence type="predicted"/>